<dbReference type="InterPro" id="IPR020568">
    <property type="entry name" value="Ribosomal_Su5_D2-typ_SF"/>
</dbReference>
<evidence type="ECO:0000256" key="4">
    <source>
        <dbReference type="ARBA" id="ARBA00012745"/>
    </source>
</evidence>
<comment type="pathway">
    <text evidence="3 12">Glycolipid biosynthesis; lipid IV(A) biosynthesis; lipid IV(A) from (3R)-3-hydroxytetradecanoyl-[acyl-carrier-protein] and UDP-N-acetyl-alpha-D-glucosamine: step 2/6.</text>
</comment>
<evidence type="ECO:0000256" key="6">
    <source>
        <dbReference type="ARBA" id="ARBA00022556"/>
    </source>
</evidence>
<dbReference type="GO" id="GO:0046872">
    <property type="term" value="F:metal ion binding"/>
    <property type="evidence" value="ECO:0007669"/>
    <property type="project" value="UniProtKB-KW"/>
</dbReference>
<dbReference type="EMBL" id="SGBD01000001">
    <property type="protein sequence ID" value="RZD14785.1"/>
    <property type="molecule type" value="Genomic_DNA"/>
</dbReference>
<organism evidence="13 14">
    <name type="scientific">Candidatus Acidulodesulfobacterium ferriphilum</name>
    <dbReference type="NCBI Taxonomy" id="2597223"/>
    <lineage>
        <taxon>Bacteria</taxon>
        <taxon>Deltaproteobacteria</taxon>
        <taxon>Candidatus Acidulodesulfobacterales</taxon>
        <taxon>Candidatus Acidulodesulfobacterium</taxon>
    </lineage>
</organism>
<dbReference type="UniPathway" id="UPA00359">
    <property type="reaction ID" value="UER00478"/>
</dbReference>
<accession>A0A519BBX8</accession>
<dbReference type="SUPFAM" id="SSF54211">
    <property type="entry name" value="Ribosomal protein S5 domain 2-like"/>
    <property type="match status" value="2"/>
</dbReference>
<feature type="binding site" evidence="12">
    <location>
        <position position="276"/>
    </location>
    <ligand>
        <name>Zn(2+)</name>
        <dbReference type="ChEBI" id="CHEBI:29105"/>
    </ligand>
</feature>
<proteinExistence type="inferred from homology"/>
<evidence type="ECO:0000256" key="12">
    <source>
        <dbReference type="HAMAP-Rule" id="MF_00388"/>
    </source>
</evidence>
<feature type="active site" description="Proton donor" evidence="12">
    <location>
        <position position="299"/>
    </location>
</feature>
<comment type="cofactor">
    <cofactor evidence="1 12">
        <name>Zn(2+)</name>
        <dbReference type="ChEBI" id="CHEBI:29105"/>
    </cofactor>
</comment>
<dbReference type="Pfam" id="PF03331">
    <property type="entry name" value="LpxC"/>
    <property type="match status" value="1"/>
</dbReference>
<dbReference type="InterPro" id="IPR004463">
    <property type="entry name" value="UDP-acyl_GlcNac_deAcase"/>
</dbReference>
<dbReference type="PANTHER" id="PTHR33694:SF1">
    <property type="entry name" value="UDP-3-O-ACYL-N-ACETYLGLUCOSAMINE DEACETYLASE 1, MITOCHONDRIAL-RELATED"/>
    <property type="match status" value="1"/>
</dbReference>
<feature type="binding site" evidence="12">
    <location>
        <position position="272"/>
    </location>
    <ligand>
        <name>Zn(2+)</name>
        <dbReference type="ChEBI" id="CHEBI:29105"/>
    </ligand>
</feature>
<keyword evidence="7 12" id="KW-0479">Metal-binding</keyword>
<evidence type="ECO:0000256" key="10">
    <source>
        <dbReference type="ARBA" id="ARBA00023098"/>
    </source>
</evidence>
<evidence type="ECO:0000313" key="14">
    <source>
        <dbReference type="Proteomes" id="UP000320813"/>
    </source>
</evidence>
<reference evidence="13 14" key="1">
    <citation type="submission" date="2019-01" db="EMBL/GenBank/DDBJ databases">
        <title>Insights into ecological role of a new deltaproteobacterial order Candidatus Sinidesulfobacterales (Sva0485) by metagenomics and metatranscriptomics.</title>
        <authorList>
            <person name="Tan S."/>
            <person name="Liu J."/>
            <person name="Fang Y."/>
            <person name="Hedlund B.P."/>
            <person name="Lian Z.H."/>
            <person name="Huang L.Y."/>
            <person name="Li J.T."/>
            <person name="Huang L.N."/>
            <person name="Li W.J."/>
            <person name="Jiang H.C."/>
            <person name="Dong H.L."/>
            <person name="Shu W.S."/>
        </authorList>
    </citation>
    <scope>NUCLEOTIDE SEQUENCE [LARGE SCALE GENOMIC DNA]</scope>
    <source>
        <strain evidence="13">AP3</strain>
    </source>
</reference>
<evidence type="ECO:0000256" key="3">
    <source>
        <dbReference type="ARBA" id="ARBA00005002"/>
    </source>
</evidence>
<name>A0A519BBX8_9DELT</name>
<dbReference type="Gene3D" id="3.30.1700.10">
    <property type="entry name" value="lpxc deacetylase, domain 2"/>
    <property type="match status" value="1"/>
</dbReference>
<evidence type="ECO:0000313" key="13">
    <source>
        <dbReference type="EMBL" id="RZD14785.1"/>
    </source>
</evidence>
<evidence type="ECO:0000256" key="5">
    <source>
        <dbReference type="ARBA" id="ARBA00022516"/>
    </source>
</evidence>
<comment type="function">
    <text evidence="2 12">Catalyzes the hydrolysis of UDP-3-O-myristoyl-N-acetylglucosamine to form UDP-3-O-myristoylglucosamine and acetate, the committed step in lipid A biosynthesis.</text>
</comment>
<evidence type="ECO:0000256" key="1">
    <source>
        <dbReference type="ARBA" id="ARBA00001947"/>
    </source>
</evidence>
<keyword evidence="6 12" id="KW-0441">Lipid A biosynthesis</keyword>
<keyword evidence="8 12" id="KW-0378">Hydrolase</keyword>
<dbReference type="GO" id="GO:0016020">
    <property type="term" value="C:membrane"/>
    <property type="evidence" value="ECO:0007669"/>
    <property type="project" value="GOC"/>
</dbReference>
<evidence type="ECO:0000256" key="9">
    <source>
        <dbReference type="ARBA" id="ARBA00022833"/>
    </source>
</evidence>
<sequence length="341" mass="37083">MEKFAILKEEKDEFQCTVANMLFFKGIGLHTGKESSIAVKPAKAGSGITFVRKDLKPNVIIKADAGNICSTTLRTSIGRAGKEAGSGKSGTGCISTVEHLMSALWGAGIDNAVIEVYGDEIPAMDGSARVFYEAFYESGIKELNANRRYIEVFKPIILKSGDIYSEKHAGEQSANEGEVSIAVYPANGFEISYIMDFNHPLVNSGSIDLKIDGFNFHKEISKARTFGFLKDVEYLKKNGLALGGSLDNALVLDETSVLNKEGLRYKDEFIRHKVLDLIGDLYLSGYRIKGRVVAKKTGHDINSKLVKKINGFLNDSKLKGGIQAEQEKQAAVPNAGAAQFA</sequence>
<comment type="catalytic activity">
    <reaction evidence="11 12">
        <text>a UDP-3-O-[(3R)-3-hydroxyacyl]-N-acetyl-alpha-D-glucosamine + H2O = a UDP-3-O-[(3R)-3-hydroxyacyl]-alpha-D-glucosamine + acetate</text>
        <dbReference type="Rhea" id="RHEA:67816"/>
        <dbReference type="ChEBI" id="CHEBI:15377"/>
        <dbReference type="ChEBI" id="CHEBI:30089"/>
        <dbReference type="ChEBI" id="CHEBI:137740"/>
        <dbReference type="ChEBI" id="CHEBI:173225"/>
        <dbReference type="EC" id="3.5.1.108"/>
    </reaction>
</comment>
<dbReference type="PANTHER" id="PTHR33694">
    <property type="entry name" value="UDP-3-O-ACYL-N-ACETYLGLUCOSAMINE DEACETYLASE 1, MITOCHONDRIAL-RELATED"/>
    <property type="match status" value="1"/>
</dbReference>
<evidence type="ECO:0000256" key="8">
    <source>
        <dbReference type="ARBA" id="ARBA00022801"/>
    </source>
</evidence>
<evidence type="ECO:0000256" key="11">
    <source>
        <dbReference type="ARBA" id="ARBA00024535"/>
    </source>
</evidence>
<comment type="caution">
    <text evidence="13">The sequence shown here is derived from an EMBL/GenBank/DDBJ whole genome shotgun (WGS) entry which is preliminary data.</text>
</comment>
<dbReference type="AlphaFoldDB" id="A0A519BBX8"/>
<keyword evidence="10 12" id="KW-0443">Lipid metabolism</keyword>
<keyword evidence="5 12" id="KW-0444">Lipid biosynthesis</keyword>
<dbReference type="EC" id="3.5.1.108" evidence="4 12"/>
<feature type="binding site" evidence="12">
    <location>
        <position position="99"/>
    </location>
    <ligand>
        <name>Zn(2+)</name>
        <dbReference type="ChEBI" id="CHEBI:29105"/>
    </ligand>
</feature>
<dbReference type="GO" id="GO:0009245">
    <property type="term" value="P:lipid A biosynthetic process"/>
    <property type="evidence" value="ECO:0007669"/>
    <property type="project" value="UniProtKB-UniRule"/>
</dbReference>
<dbReference type="Proteomes" id="UP000320813">
    <property type="component" value="Unassembled WGS sequence"/>
</dbReference>
<protein>
    <recommendedName>
        <fullName evidence="4 12">UDP-3-O-acyl-N-acetylglucosamine deacetylase</fullName>
        <shortName evidence="12">UDP-3-O-acyl-GlcNAc deacetylase</shortName>
        <ecNumber evidence="4 12">3.5.1.108</ecNumber>
    </recommendedName>
    <alternativeName>
        <fullName evidence="12">UDP-3-O-[R-3-hydroxymyristoyl]-N-acetylglucosamine deacetylase</fullName>
    </alternativeName>
</protein>
<evidence type="ECO:0000256" key="2">
    <source>
        <dbReference type="ARBA" id="ARBA00002923"/>
    </source>
</evidence>
<dbReference type="InterPro" id="IPR011334">
    <property type="entry name" value="UDP-acyl_GlcNac_deAcase_C"/>
</dbReference>
<dbReference type="InterPro" id="IPR015870">
    <property type="entry name" value="UDP-acyl_N-AcGlcN_deAcase_N"/>
</dbReference>
<dbReference type="GO" id="GO:0103117">
    <property type="term" value="F:UDP-3-O-acyl-N-acetylglucosamine deacetylase activity"/>
    <property type="evidence" value="ECO:0007669"/>
    <property type="project" value="UniProtKB-UniRule"/>
</dbReference>
<dbReference type="HAMAP" id="MF_00388">
    <property type="entry name" value="LpxC"/>
    <property type="match status" value="1"/>
</dbReference>
<gene>
    <name evidence="12 13" type="primary">lpxC</name>
    <name evidence="13" type="ORF">EVJ47_00410</name>
</gene>
<dbReference type="Gene3D" id="3.30.230.20">
    <property type="entry name" value="lpxc deacetylase, domain 1"/>
    <property type="match status" value="1"/>
</dbReference>
<evidence type="ECO:0000256" key="7">
    <source>
        <dbReference type="ARBA" id="ARBA00022723"/>
    </source>
</evidence>
<keyword evidence="9 12" id="KW-0862">Zinc</keyword>
<comment type="similarity">
    <text evidence="12">Belongs to the LpxC family.</text>
</comment>
<dbReference type="NCBIfam" id="TIGR00325">
    <property type="entry name" value="lpxC"/>
    <property type="match status" value="1"/>
</dbReference>